<reference evidence="2" key="3">
    <citation type="submission" date="2025-09" db="UniProtKB">
        <authorList>
            <consortium name="Ensembl"/>
        </authorList>
    </citation>
    <scope>IDENTIFICATION</scope>
    <source>
        <strain evidence="2">breed Abyssinian</strain>
    </source>
</reference>
<protein>
    <submittedName>
        <fullName evidence="2">Uncharacterized protein</fullName>
    </submittedName>
</protein>
<sequence>MPGNDVTGSHSSVRTTTKQCSGNPRQLLSKCQRQPGPKSLKGTKLEDFVLYLSRPHFPQALPGTWQQVTWQPSPCKMASGIISENRWMHFFKASCISPGPPHLHTPPLPPTPAKRLEKKVLLAGSPTLECRLVAKLGTSARYLEIRGSAPRPNATRTKELLLTSHLQSPPGHRQDHFNKPGSETPIVRNLQLATGFHHNLLFCKIKDFEGEGLRLWTP</sequence>
<reference evidence="2 3" key="1">
    <citation type="submission" date="2021-02" db="EMBL/GenBank/DDBJ databases">
        <title>Safari Cat Assemblies.</title>
        <authorList>
            <person name="Bredemeyer K.R."/>
            <person name="Murphy W.J."/>
        </authorList>
    </citation>
    <scope>NUCLEOTIDE SEQUENCE [LARGE SCALE GENOMIC DNA]</scope>
</reference>
<dbReference type="GeneTree" id="ENSGT00900000143817"/>
<feature type="region of interest" description="Disordered" evidence="1">
    <location>
        <begin position="1"/>
        <end position="40"/>
    </location>
</feature>
<evidence type="ECO:0000313" key="2">
    <source>
        <dbReference type="Ensembl" id="ENSFCTP00005007718.1"/>
    </source>
</evidence>
<feature type="compositionally biased region" description="Polar residues" evidence="1">
    <location>
        <begin position="1"/>
        <end position="32"/>
    </location>
</feature>
<dbReference type="Proteomes" id="UP000823872">
    <property type="component" value="Chromosome D3"/>
</dbReference>
<proteinExistence type="predicted"/>
<evidence type="ECO:0000256" key="1">
    <source>
        <dbReference type="SAM" id="MobiDB-lite"/>
    </source>
</evidence>
<organism evidence="2 3">
    <name type="scientific">Felis catus</name>
    <name type="common">Cat</name>
    <name type="synonym">Felis silvestris catus</name>
    <dbReference type="NCBI Taxonomy" id="9685"/>
    <lineage>
        <taxon>Eukaryota</taxon>
        <taxon>Metazoa</taxon>
        <taxon>Chordata</taxon>
        <taxon>Craniata</taxon>
        <taxon>Vertebrata</taxon>
        <taxon>Euteleostomi</taxon>
        <taxon>Mammalia</taxon>
        <taxon>Eutheria</taxon>
        <taxon>Laurasiatheria</taxon>
        <taxon>Carnivora</taxon>
        <taxon>Feliformia</taxon>
        <taxon>Felidae</taxon>
        <taxon>Felinae</taxon>
        <taxon>Felis</taxon>
    </lineage>
</organism>
<keyword evidence="3" id="KW-1185">Reference proteome</keyword>
<accession>A0ABI7WBM9</accession>
<dbReference type="Ensembl" id="ENSFCTT00005012064.1">
    <property type="protein sequence ID" value="ENSFCTP00005007718.1"/>
    <property type="gene ID" value="ENSFCTG00005004459.1"/>
</dbReference>
<name>A0ABI7WBM9_FELCA</name>
<evidence type="ECO:0000313" key="3">
    <source>
        <dbReference type="Proteomes" id="UP000823872"/>
    </source>
</evidence>
<reference evidence="2" key="2">
    <citation type="submission" date="2025-08" db="UniProtKB">
        <authorList>
            <consortium name="Ensembl"/>
        </authorList>
    </citation>
    <scope>IDENTIFICATION</scope>
    <source>
        <strain evidence="2">breed Abyssinian</strain>
    </source>
</reference>